<dbReference type="RefSeq" id="WP_184855799.1">
    <property type="nucleotide sequence ID" value="NZ_JACHLK010000002.1"/>
</dbReference>
<dbReference type="Pfam" id="PF12276">
    <property type="entry name" value="DUF3617"/>
    <property type="match status" value="1"/>
</dbReference>
<proteinExistence type="predicted"/>
<comment type="caution">
    <text evidence="2">The sequence shown here is derived from an EMBL/GenBank/DDBJ whole genome shotgun (WGS) entry which is preliminary data.</text>
</comment>
<sequence length="164" mass="17249">MRFVSLSLVAAAVALAALPAQAVDLPKRKAGLWELKTVSGEGAPAAVMQQCTDEAFEAQMQKTALETAKNMCSKNELKRDGNTITGNSECKMGTIAVTSRTVTTGDFSSSYKTVINNAYNPPMMGKATDTMVMEARYLGPCAAGQKPGAVTMPNMPVPPAAKSK</sequence>
<accession>A0A7X0PAJ5</accession>
<feature type="chain" id="PRO_5030864306" description="DUF3617 family protein" evidence="1">
    <location>
        <begin position="23"/>
        <end position="164"/>
    </location>
</feature>
<feature type="signal peptide" evidence="1">
    <location>
        <begin position="1"/>
        <end position="22"/>
    </location>
</feature>
<name>A0A7X0PAJ5_9BURK</name>
<evidence type="ECO:0000313" key="2">
    <source>
        <dbReference type="EMBL" id="MBB6558350.1"/>
    </source>
</evidence>
<evidence type="ECO:0000256" key="1">
    <source>
        <dbReference type="SAM" id="SignalP"/>
    </source>
</evidence>
<keyword evidence="1" id="KW-0732">Signal</keyword>
<evidence type="ECO:0000313" key="3">
    <source>
        <dbReference type="Proteomes" id="UP000575083"/>
    </source>
</evidence>
<dbReference type="AlphaFoldDB" id="A0A7X0PAJ5"/>
<dbReference type="Proteomes" id="UP000575083">
    <property type="component" value="Unassembled WGS sequence"/>
</dbReference>
<reference evidence="2 3" key="1">
    <citation type="submission" date="2020-08" db="EMBL/GenBank/DDBJ databases">
        <title>Functional genomics of gut bacteria from endangered species of beetles.</title>
        <authorList>
            <person name="Carlos-Shanley C."/>
        </authorList>
    </citation>
    <scope>NUCLEOTIDE SEQUENCE [LARGE SCALE GENOMIC DNA]</scope>
    <source>
        <strain evidence="2 3">S00198</strain>
    </source>
</reference>
<dbReference type="EMBL" id="JACHLK010000002">
    <property type="protein sequence ID" value="MBB6558350.1"/>
    <property type="molecule type" value="Genomic_DNA"/>
</dbReference>
<organism evidence="2 3">
    <name type="scientific">Acidovorax soli</name>
    <dbReference type="NCBI Taxonomy" id="592050"/>
    <lineage>
        <taxon>Bacteria</taxon>
        <taxon>Pseudomonadati</taxon>
        <taxon>Pseudomonadota</taxon>
        <taxon>Betaproteobacteria</taxon>
        <taxon>Burkholderiales</taxon>
        <taxon>Comamonadaceae</taxon>
        <taxon>Acidovorax</taxon>
    </lineage>
</organism>
<dbReference type="InterPro" id="IPR022061">
    <property type="entry name" value="DUF3617"/>
</dbReference>
<protein>
    <recommendedName>
        <fullName evidence="4">DUF3617 family protein</fullName>
    </recommendedName>
</protein>
<gene>
    <name evidence="2" type="ORF">HNP48_001014</name>
</gene>
<keyword evidence="3" id="KW-1185">Reference proteome</keyword>
<evidence type="ECO:0008006" key="4">
    <source>
        <dbReference type="Google" id="ProtNLM"/>
    </source>
</evidence>